<accession>A0A931DPQ0</accession>
<evidence type="ECO:0000256" key="4">
    <source>
        <dbReference type="SAM" id="MobiDB-lite"/>
    </source>
</evidence>
<dbReference type="EMBL" id="JADOUA010000001">
    <property type="protein sequence ID" value="MBG6093805.1"/>
    <property type="molecule type" value="Genomic_DNA"/>
</dbReference>
<dbReference type="InterPro" id="IPR050792">
    <property type="entry name" value="ADP-ribosylglycohydrolase"/>
</dbReference>
<feature type="region of interest" description="Disordered" evidence="4">
    <location>
        <begin position="370"/>
        <end position="391"/>
    </location>
</feature>
<dbReference type="InterPro" id="IPR036705">
    <property type="entry name" value="Ribosyl_crysJ1_sf"/>
</dbReference>
<dbReference type="PANTHER" id="PTHR16222:SF24">
    <property type="entry name" value="ADP-RIBOSYLHYDROLASE ARH3"/>
    <property type="match status" value="1"/>
</dbReference>
<dbReference type="PANTHER" id="PTHR16222">
    <property type="entry name" value="ADP-RIBOSYLGLYCOHYDROLASE"/>
    <property type="match status" value="1"/>
</dbReference>
<evidence type="ECO:0000256" key="2">
    <source>
        <dbReference type="ARBA" id="ARBA00022801"/>
    </source>
</evidence>
<feature type="binding site" evidence="3">
    <location>
        <position position="320"/>
    </location>
    <ligand>
        <name>Mg(2+)</name>
        <dbReference type="ChEBI" id="CHEBI:18420"/>
        <label>1</label>
    </ligand>
</feature>
<dbReference type="InterPro" id="IPR005502">
    <property type="entry name" value="Ribosyl_crysJ1"/>
</dbReference>
<evidence type="ECO:0000313" key="6">
    <source>
        <dbReference type="Proteomes" id="UP000614047"/>
    </source>
</evidence>
<dbReference type="SUPFAM" id="SSF101478">
    <property type="entry name" value="ADP-ribosylglycohydrolase"/>
    <property type="match status" value="1"/>
</dbReference>
<organism evidence="5 6">
    <name type="scientific">Actinomadura viridis</name>
    <dbReference type="NCBI Taxonomy" id="58110"/>
    <lineage>
        <taxon>Bacteria</taxon>
        <taxon>Bacillati</taxon>
        <taxon>Actinomycetota</taxon>
        <taxon>Actinomycetes</taxon>
        <taxon>Streptosporangiales</taxon>
        <taxon>Thermomonosporaceae</taxon>
        <taxon>Actinomadura</taxon>
    </lineage>
</organism>
<dbReference type="GO" id="GO:0046872">
    <property type="term" value="F:metal ion binding"/>
    <property type="evidence" value="ECO:0007669"/>
    <property type="project" value="UniProtKB-KW"/>
</dbReference>
<keyword evidence="3" id="KW-0460">Magnesium</keyword>
<dbReference type="RefSeq" id="WP_197015815.1">
    <property type="nucleotide sequence ID" value="NZ_BAABES010000003.1"/>
</dbReference>
<keyword evidence="6" id="KW-1185">Reference proteome</keyword>
<evidence type="ECO:0000256" key="1">
    <source>
        <dbReference type="ARBA" id="ARBA00010702"/>
    </source>
</evidence>
<feature type="binding site" evidence="3">
    <location>
        <position position="61"/>
    </location>
    <ligand>
        <name>Mg(2+)</name>
        <dbReference type="ChEBI" id="CHEBI:18420"/>
        <label>1</label>
    </ligand>
</feature>
<name>A0A931DPQ0_9ACTN</name>
<dbReference type="GO" id="GO:0016787">
    <property type="term" value="F:hydrolase activity"/>
    <property type="evidence" value="ECO:0007669"/>
    <property type="project" value="UniProtKB-KW"/>
</dbReference>
<sequence>MPDLLPYPDRDRLLGCLLGGAIGDALGAPVEGVPLAAIRERYGPEGLTEYCSSRKAKGAVTDDTQLTMFTARALLQASFRERAKGIGGAALGMVQAAYLVWYHGQESIDPPPSLELDGGGWFGREPALSVRRGPGRSTLSALLKVVESERPRVPLGTPEDPINDSKGCGGVMRVAPCGFGTAGFEVAFDLGTRVAALTHGHPSGHLPAGVHAALVWGLLRGMEFEDALERARRELARHRGHEETSAALQAAVDLAAEGPSTPERVDTLGSGYTGHTALAIAVYAMLTAETDVPETERNARRRPVLIGRNVLLRSVNHSGDSDSTGAVAGNLAGARYGGVALPGHWQAELEVRRAVVQMAADCALEFSLDPPVRPDGHGTPETAWADRYPTG</sequence>
<dbReference type="AlphaFoldDB" id="A0A931DPQ0"/>
<dbReference type="Proteomes" id="UP000614047">
    <property type="component" value="Unassembled WGS sequence"/>
</dbReference>
<protein>
    <submittedName>
        <fullName evidence="5">ADP-ribosylglycohydrolase</fullName>
    </submittedName>
</protein>
<feature type="binding site" evidence="3">
    <location>
        <position position="62"/>
    </location>
    <ligand>
        <name>Mg(2+)</name>
        <dbReference type="ChEBI" id="CHEBI:18420"/>
        <label>1</label>
    </ligand>
</feature>
<comment type="similarity">
    <text evidence="1">Belongs to the ADP-ribosylglycohydrolase family.</text>
</comment>
<keyword evidence="2" id="KW-0378">Hydrolase</keyword>
<comment type="caution">
    <text evidence="5">The sequence shown here is derived from an EMBL/GenBank/DDBJ whole genome shotgun (WGS) entry which is preliminary data.</text>
</comment>
<dbReference type="Pfam" id="PF03747">
    <property type="entry name" value="ADP_ribosyl_GH"/>
    <property type="match status" value="1"/>
</dbReference>
<proteinExistence type="inferred from homology"/>
<keyword evidence="3" id="KW-0479">Metal-binding</keyword>
<feature type="binding site" evidence="3">
    <location>
        <position position="63"/>
    </location>
    <ligand>
        <name>Mg(2+)</name>
        <dbReference type="ChEBI" id="CHEBI:18420"/>
        <label>1</label>
    </ligand>
</feature>
<gene>
    <name evidence="5" type="ORF">IW256_007918</name>
</gene>
<reference evidence="5" key="1">
    <citation type="submission" date="2020-11" db="EMBL/GenBank/DDBJ databases">
        <title>Sequencing the genomes of 1000 actinobacteria strains.</title>
        <authorList>
            <person name="Klenk H.-P."/>
        </authorList>
    </citation>
    <scope>NUCLEOTIDE SEQUENCE</scope>
    <source>
        <strain evidence="5">DSM 43175</strain>
    </source>
</reference>
<feature type="binding site" evidence="3">
    <location>
        <position position="323"/>
    </location>
    <ligand>
        <name>Mg(2+)</name>
        <dbReference type="ChEBI" id="CHEBI:18420"/>
        <label>1</label>
    </ligand>
</feature>
<feature type="binding site" evidence="3">
    <location>
        <position position="322"/>
    </location>
    <ligand>
        <name>Mg(2+)</name>
        <dbReference type="ChEBI" id="CHEBI:18420"/>
        <label>1</label>
    </ligand>
</feature>
<comment type="cofactor">
    <cofactor evidence="3">
        <name>Mg(2+)</name>
        <dbReference type="ChEBI" id="CHEBI:18420"/>
    </cofactor>
    <text evidence="3">Binds 2 magnesium ions per subunit.</text>
</comment>
<evidence type="ECO:0000256" key="3">
    <source>
        <dbReference type="PIRSR" id="PIRSR605502-1"/>
    </source>
</evidence>
<dbReference type="Gene3D" id="1.10.4080.10">
    <property type="entry name" value="ADP-ribosylation/Crystallin J1"/>
    <property type="match status" value="1"/>
</dbReference>
<evidence type="ECO:0000313" key="5">
    <source>
        <dbReference type="EMBL" id="MBG6093805.1"/>
    </source>
</evidence>